<dbReference type="STRING" id="2316362.A0A4Q2DAV6"/>
<evidence type="ECO:0000313" key="3">
    <source>
        <dbReference type="Proteomes" id="UP000290288"/>
    </source>
</evidence>
<dbReference type="Proteomes" id="UP000290288">
    <property type="component" value="Unassembled WGS sequence"/>
</dbReference>
<dbReference type="AlphaFoldDB" id="A0A4Q2DAV6"/>
<feature type="region of interest" description="Disordered" evidence="1">
    <location>
        <begin position="531"/>
        <end position="551"/>
    </location>
</feature>
<name>A0A4Q2DAV6_9AGAR</name>
<keyword evidence="3" id="KW-1185">Reference proteome</keyword>
<feature type="region of interest" description="Disordered" evidence="1">
    <location>
        <begin position="358"/>
        <end position="388"/>
    </location>
</feature>
<sequence>MEILEYPYLYRGPDPQAPGQHGIPSAILQKRTEDDIRYKMIVRDNGYLYRIHGKSYFSPNCNRPHVRPPPPLLSPNDGILQGRDYQMVEFCRPQWWTKAHRYLAFTPLYPEYSTPPLHPLLHLPRVTYDTLCKTPVPEHKIWLEWQRLQSQIAQAIHVLLFASGAAAVRPAYPCARVDAKVNLGKGVTKEEVKKDVFGAFSWFSIWLGCLSYAIAVSQAVFLEAKAGGVCRMPGWVEILLKGIHQVHTADGDVVLDEIFISDLQNTCVSRLDESVERVGTFVTIPDNDQEDAVSIDWLCEVGVPVWYEWGSREEEIASRNPFWRRYAPPPDALVVCSVGCGDGSSTPPINRGSDEEALQLPAPDIPPQVSYSSGSRNMRRPEPAPHQRTWDVHFEERAVRRIAMLAHETQEEKVRRLNRERKPPTDPRKTQYYIWEWDLTRNIFVRRRVEKDDLDDIFMEDGRFGKQQAKYNSVFNEWDLCEYFGPPDNEQLEYMAETWAEYEGIPVEEELSRCRAYYGLPALAQATEISSPDPEFNQIDPPSHSHEDDTLSSFDASCVQLTPSAQTEIPFMAYKSFGYIYPLPSPADSKHEPGLSQDSSPTTTSLGLVPRVLGISQSVPRNDPFWKSPGGQGVLEFMKSLAKGALSNETWDLSLSSRMPVVLLPRFKLLRWVTVSLVTQIDKWDNVDGQWSFLAQTMQEVYWFVGDHGQPWSVGCISPEVALLICRLDQTLLDPLAIAHVLLGQGIRFQTWKLVPTLPETLLRFTPRLLKYRRHNYQYTKNDYESYLLTCGEWAVATRGIFRGLSRLPLPTQCNNH</sequence>
<proteinExistence type="predicted"/>
<comment type="caution">
    <text evidence="2">The sequence shown here is derived from an EMBL/GenBank/DDBJ whole genome shotgun (WGS) entry which is preliminary data.</text>
</comment>
<protein>
    <submittedName>
        <fullName evidence="2">Uncharacterized protein</fullName>
    </submittedName>
</protein>
<accession>A0A4Q2DAV6</accession>
<dbReference type="OrthoDB" id="3270336at2759"/>
<gene>
    <name evidence="2" type="ORF">EST38_g9067</name>
</gene>
<evidence type="ECO:0000256" key="1">
    <source>
        <dbReference type="SAM" id="MobiDB-lite"/>
    </source>
</evidence>
<evidence type="ECO:0000313" key="2">
    <source>
        <dbReference type="EMBL" id="RXW16790.1"/>
    </source>
</evidence>
<feature type="compositionally biased region" description="Basic and acidic residues" evidence="1">
    <location>
        <begin position="379"/>
        <end position="388"/>
    </location>
</feature>
<reference evidence="2 3" key="1">
    <citation type="submission" date="2019-01" db="EMBL/GenBank/DDBJ databases">
        <title>Draft genome sequence of Psathyrella aberdarensis IHI B618.</title>
        <authorList>
            <person name="Buettner E."/>
            <person name="Kellner H."/>
        </authorList>
    </citation>
    <scope>NUCLEOTIDE SEQUENCE [LARGE SCALE GENOMIC DNA]</scope>
    <source>
        <strain evidence="2 3">IHI B618</strain>
    </source>
</reference>
<organism evidence="2 3">
    <name type="scientific">Candolleomyces aberdarensis</name>
    <dbReference type="NCBI Taxonomy" id="2316362"/>
    <lineage>
        <taxon>Eukaryota</taxon>
        <taxon>Fungi</taxon>
        <taxon>Dikarya</taxon>
        <taxon>Basidiomycota</taxon>
        <taxon>Agaricomycotina</taxon>
        <taxon>Agaricomycetes</taxon>
        <taxon>Agaricomycetidae</taxon>
        <taxon>Agaricales</taxon>
        <taxon>Agaricineae</taxon>
        <taxon>Psathyrellaceae</taxon>
        <taxon>Candolleomyces</taxon>
    </lineage>
</organism>
<dbReference type="EMBL" id="SDEE01000401">
    <property type="protein sequence ID" value="RXW16790.1"/>
    <property type="molecule type" value="Genomic_DNA"/>
</dbReference>